<name>A0ABV2H224_9HYPH</name>
<dbReference type="InterPro" id="IPR037026">
    <property type="entry name" value="Vgr_OB-fold_dom_sf"/>
</dbReference>
<organism evidence="1 2">
    <name type="scientific">Pseudorhizobium tarimense</name>
    <dbReference type="NCBI Taxonomy" id="1079109"/>
    <lineage>
        <taxon>Bacteria</taxon>
        <taxon>Pseudomonadati</taxon>
        <taxon>Pseudomonadota</taxon>
        <taxon>Alphaproteobacteria</taxon>
        <taxon>Hyphomicrobiales</taxon>
        <taxon>Rhizobiaceae</taxon>
        <taxon>Rhizobium/Agrobacterium group</taxon>
        <taxon>Pseudorhizobium</taxon>
    </lineage>
</organism>
<dbReference type="Gene3D" id="2.40.50.230">
    <property type="entry name" value="Gp5 N-terminal domain"/>
    <property type="match status" value="1"/>
</dbReference>
<evidence type="ECO:0000313" key="2">
    <source>
        <dbReference type="Proteomes" id="UP001549031"/>
    </source>
</evidence>
<dbReference type="EMBL" id="JBEPLJ010000002">
    <property type="protein sequence ID" value="MET3584566.1"/>
    <property type="molecule type" value="Genomic_DNA"/>
</dbReference>
<keyword evidence="2" id="KW-1185">Reference proteome</keyword>
<dbReference type="Proteomes" id="UP001549031">
    <property type="component" value="Unassembled WGS sequence"/>
</dbReference>
<proteinExistence type="predicted"/>
<comment type="caution">
    <text evidence="1">The sequence shown here is derived from an EMBL/GenBank/DDBJ whole genome shotgun (WGS) entry which is preliminary data.</text>
</comment>
<reference evidence="1 2" key="1">
    <citation type="submission" date="2024-06" db="EMBL/GenBank/DDBJ databases">
        <title>Genomic Encyclopedia of Type Strains, Phase IV (KMG-IV): sequencing the most valuable type-strain genomes for metagenomic binning, comparative biology and taxonomic classification.</title>
        <authorList>
            <person name="Goeker M."/>
        </authorList>
    </citation>
    <scope>NUCLEOTIDE SEQUENCE [LARGE SCALE GENOMIC DNA]</scope>
    <source>
        <strain evidence="1 2">DSM 105042</strain>
    </source>
</reference>
<evidence type="ECO:0008006" key="3">
    <source>
        <dbReference type="Google" id="ProtNLM"/>
    </source>
</evidence>
<protein>
    <recommendedName>
        <fullName evidence="3">Gp5/Type VI secretion system Vgr protein OB-fold domain-containing protein</fullName>
    </recommendedName>
</protein>
<accession>A0ABV2H224</accession>
<gene>
    <name evidence="1" type="ORF">ABID21_000661</name>
</gene>
<evidence type="ECO:0000313" key="1">
    <source>
        <dbReference type="EMBL" id="MET3584566.1"/>
    </source>
</evidence>
<sequence>MIADFIAMRLDIEMLKTAFGNSLKVGPVEVIDAQKGYRLRLGGTDADPFLSPWYPHPETGKTSIPLKKGQIVGVVNPSGDPRQGLMFRGGYSDGNPSPNDNMAANVFEDAGVRIEIKDGVVFVKAASKAVVEAPVVELGGEGGRPVARIGDKVNVGTGSSQGLWPIVEGSSAVSAVD</sequence>
<dbReference type="RefSeq" id="WP_247242556.1">
    <property type="nucleotide sequence ID" value="NZ_JALJRA010000002.1"/>
</dbReference>